<dbReference type="Proteomes" id="UP000007150">
    <property type="component" value="Chromosome 1"/>
</dbReference>
<dbReference type="AlphaFoldDB" id="F6ETU5"/>
<dbReference type="KEGG" id="sch:Sphch_2888"/>
<sequence>MHWTGARDRYRTNGPMPPGFPRDGYAAAVWPGMFDFLFPDAGGVTQSLL</sequence>
<dbReference type="EMBL" id="CP002798">
    <property type="protein sequence ID" value="AEG50520.1"/>
    <property type="molecule type" value="Genomic_DNA"/>
</dbReference>
<protein>
    <submittedName>
        <fullName evidence="1">Uncharacterized protein</fullName>
    </submittedName>
</protein>
<dbReference type="STRING" id="690566.Sphch_2888"/>
<reference evidence="1 2" key="1">
    <citation type="submission" date="2011-05" db="EMBL/GenBank/DDBJ databases">
        <title>Complete sequence of chromosome 1 of Sphingobium chlorophenolicum L-1.</title>
        <authorList>
            <consortium name="US DOE Joint Genome Institute"/>
            <person name="Lucas S."/>
            <person name="Han J."/>
            <person name="Lapidus A."/>
            <person name="Cheng J.-F."/>
            <person name="Goodwin L."/>
            <person name="Pitluck S."/>
            <person name="Peters L."/>
            <person name="Daligault H."/>
            <person name="Han C."/>
            <person name="Tapia R."/>
            <person name="Land M."/>
            <person name="Hauser L."/>
            <person name="Kyrpides N."/>
            <person name="Ivanova N."/>
            <person name="Pagani I."/>
            <person name="Turner P."/>
            <person name="Copley S."/>
            <person name="Woyke T."/>
        </authorList>
    </citation>
    <scope>NUCLEOTIDE SEQUENCE [LARGE SCALE GENOMIC DNA]</scope>
    <source>
        <strain evidence="1 2">L-1</strain>
    </source>
</reference>
<keyword evidence="2" id="KW-1185">Reference proteome</keyword>
<accession>F6ETU5</accession>
<gene>
    <name evidence="1" type="ORF">Sphch_2888</name>
</gene>
<evidence type="ECO:0000313" key="2">
    <source>
        <dbReference type="Proteomes" id="UP000007150"/>
    </source>
</evidence>
<proteinExistence type="predicted"/>
<name>F6ETU5_SPHCR</name>
<dbReference type="HOGENOM" id="CLU_3140783_0_0_5"/>
<evidence type="ECO:0000313" key="1">
    <source>
        <dbReference type="EMBL" id="AEG50520.1"/>
    </source>
</evidence>
<organism evidence="1 2">
    <name type="scientific">Sphingobium chlorophenolicum L-1</name>
    <dbReference type="NCBI Taxonomy" id="690566"/>
    <lineage>
        <taxon>Bacteria</taxon>
        <taxon>Pseudomonadati</taxon>
        <taxon>Pseudomonadota</taxon>
        <taxon>Alphaproteobacteria</taxon>
        <taxon>Sphingomonadales</taxon>
        <taxon>Sphingomonadaceae</taxon>
        <taxon>Sphingobium</taxon>
    </lineage>
</organism>